<comment type="caution">
    <text evidence="2">The sequence shown here is derived from an EMBL/GenBank/DDBJ whole genome shotgun (WGS) entry which is preliminary data.</text>
</comment>
<dbReference type="Proteomes" id="UP000075714">
    <property type="component" value="Unassembled WGS sequence"/>
</dbReference>
<evidence type="ECO:0000256" key="1">
    <source>
        <dbReference type="SAM" id="MobiDB-lite"/>
    </source>
</evidence>
<sequence>MSARAGAAAASRRARVGSVPAGPATGSAAEAGGTRNALLSGLPSEVQGVLRDLPGAVQQMSAAAAGPSGAPGGGEERSPIARLGSSQLRRLEVLVLSLLEFAATDELSGKVAAAVLLDGSVRLALLRLSLAAVELAPREVLGEGLARQGRARVAVWTQRLIKCLLSKAAAAGPSGAPGGGEERSPIARLGSSQLRRLEVLVLSLLEFAATDELSGKVAAAVLLDGSVRLALLRLSLAAVELAPREVLGEGLARQGRARVAVWTQRLIKCLLSKGRKVAAAASGASGAAAGAAARAEAGAGSTAAALLPFVAFARAMLRLRLLHAASRQLAAFGDALGLTPAAVRETAVGPGAADGGGQRSWWEEVGSSPGGNSAVSAMLSTAHAGYNLVRSVCDLPGICSHPWATRSAAPEHMTLALELGAALGDSAFMEHAARAQLLLAQLVPPMVLSGEGDGGGVRGGGGGSDDGLTMGQQELHITAASCQESIVKLALLLDMMADGSPQPVPHGEDAAAGASSALQQVLYGRFVHTARLCIGVAALCAADGGPAYGLPQPLLFAVMAFNDMFGRDHAGGAGAGAGAGGGGGMAAGDGVVSATLYACVLLSVSVLLRKETQPAPPGKRAVCALVLRIGRLALASLPPLTGPPAVEAEAEPRTEAGGVGGSGGALSSQACKSCGRGGDGTSSGTGGAGGSGSEGCAVVRTSPYTAAAATALSGGGGSDRAIAAGSAPTSTLARPRRLLATTNAACLCCTALSAARRQLRRRDGARDSATWRADAAECWRLATAAVRHAPPHVSVDTLMDLRDGFLWLWWETARAAPIPERQPFPDAPPPLVAAALDAGVLPCLERLLRCASRAPDGPEAAFCRGVFAHLNSSSYAMMALLLAYGDPRQAAALVATLGKLAQATGPRVTTDAWAPDEDSRQCLLRLVCWTMQATCAVYTSQLRMLHDAASAGHDTAGPGHDTAGPGHDTAGPGHDAGGISASEAAGPTPGDGLTAPGAAGPTTSAVSSSPGAAVPGRALRQLGRLVPLALATVLLPLACLALPAVEEALRQQRAAVEETEAPPPTLALGRGSLGSLVPALLNSLFQVTALCVSGDAAPAAVAEGASGSGDAPCTGWLSLLLEEARAVELLWAALELAGAGAWVPLALPQPPPPAAADAHQEVQEGREEEQEDSDGMLIICGVVEACAVVAAILGAHGTTTAPAGLKLGHVHEAPADAGVDHLHEAPAGAGGAVLGAGGSNPGPGAAAAVSRSNAGDGLAPPRQPPPWRPELLRAVAGRLRAAGSEDSGVMAEQLAAMLDAWGGGGQPRRDGTGDVEGGAAAGDGEARAVFVPCLTGTPPPHPGEARRLLRTCANPRCANLEGDSEADLALWECGSAAGPGGSVRIP</sequence>
<accession>A0A150FWA3</accession>
<keyword evidence="3" id="KW-1185">Reference proteome</keyword>
<feature type="region of interest" description="Disordered" evidence="1">
    <location>
        <begin position="951"/>
        <end position="1013"/>
    </location>
</feature>
<organism evidence="2 3">
    <name type="scientific">Gonium pectorale</name>
    <name type="common">Green alga</name>
    <dbReference type="NCBI Taxonomy" id="33097"/>
    <lineage>
        <taxon>Eukaryota</taxon>
        <taxon>Viridiplantae</taxon>
        <taxon>Chlorophyta</taxon>
        <taxon>core chlorophytes</taxon>
        <taxon>Chlorophyceae</taxon>
        <taxon>CS clade</taxon>
        <taxon>Chlamydomonadales</taxon>
        <taxon>Volvocaceae</taxon>
        <taxon>Gonium</taxon>
    </lineage>
</organism>
<protein>
    <submittedName>
        <fullName evidence="2">Uncharacterized protein</fullName>
    </submittedName>
</protein>
<reference evidence="3" key="1">
    <citation type="journal article" date="2016" name="Nat. Commun.">
        <title>The Gonium pectorale genome demonstrates co-option of cell cycle regulation during the evolution of multicellularity.</title>
        <authorList>
            <person name="Hanschen E.R."/>
            <person name="Marriage T.N."/>
            <person name="Ferris P.J."/>
            <person name="Hamaji T."/>
            <person name="Toyoda A."/>
            <person name="Fujiyama A."/>
            <person name="Neme R."/>
            <person name="Noguchi H."/>
            <person name="Minakuchi Y."/>
            <person name="Suzuki M."/>
            <person name="Kawai-Toyooka H."/>
            <person name="Smith D.R."/>
            <person name="Sparks H."/>
            <person name="Anderson J."/>
            <person name="Bakaric R."/>
            <person name="Luria V."/>
            <person name="Karger A."/>
            <person name="Kirschner M.W."/>
            <person name="Durand P.M."/>
            <person name="Michod R.E."/>
            <person name="Nozaki H."/>
            <person name="Olson B.J."/>
        </authorList>
    </citation>
    <scope>NUCLEOTIDE SEQUENCE [LARGE SCALE GENOMIC DNA]</scope>
    <source>
        <strain evidence="3">NIES-2863</strain>
    </source>
</reference>
<feature type="region of interest" description="Disordered" evidence="1">
    <location>
        <begin position="1"/>
        <end position="32"/>
    </location>
</feature>
<feature type="compositionally biased region" description="Gly residues" evidence="1">
    <location>
        <begin position="1230"/>
        <end position="1241"/>
    </location>
</feature>
<feature type="region of interest" description="Disordered" evidence="1">
    <location>
        <begin position="1230"/>
        <end position="1269"/>
    </location>
</feature>
<name>A0A150FWA3_GONPE</name>
<evidence type="ECO:0000313" key="3">
    <source>
        <dbReference type="Proteomes" id="UP000075714"/>
    </source>
</evidence>
<feature type="compositionally biased region" description="Low complexity" evidence="1">
    <location>
        <begin position="1"/>
        <end position="19"/>
    </location>
</feature>
<feature type="region of interest" description="Disordered" evidence="1">
    <location>
        <begin position="1148"/>
        <end position="1172"/>
    </location>
</feature>
<dbReference type="EMBL" id="LSYV01000435">
    <property type="protein sequence ID" value="KXZ41485.1"/>
    <property type="molecule type" value="Genomic_DNA"/>
</dbReference>
<feature type="compositionally biased region" description="Low complexity" evidence="1">
    <location>
        <begin position="984"/>
        <end position="1013"/>
    </location>
</feature>
<gene>
    <name evidence="2" type="ORF">GPECTOR_438g319</name>
</gene>
<feature type="region of interest" description="Disordered" evidence="1">
    <location>
        <begin position="60"/>
        <end position="79"/>
    </location>
</feature>
<evidence type="ECO:0000313" key="2">
    <source>
        <dbReference type="EMBL" id="KXZ41485.1"/>
    </source>
</evidence>
<proteinExistence type="predicted"/>
<feature type="region of interest" description="Disordered" evidence="1">
    <location>
        <begin position="640"/>
        <end position="664"/>
    </location>
</feature>